<evidence type="ECO:0000313" key="3">
    <source>
        <dbReference type="Proteomes" id="UP001586593"/>
    </source>
</evidence>
<accession>A0ABR3WP21</accession>
<feature type="signal peptide" evidence="1">
    <location>
        <begin position="1"/>
        <end position="23"/>
    </location>
</feature>
<keyword evidence="1" id="KW-0732">Signal</keyword>
<proteinExistence type="predicted"/>
<organism evidence="2 3">
    <name type="scientific">Phialemonium thermophilum</name>
    <dbReference type="NCBI Taxonomy" id="223376"/>
    <lineage>
        <taxon>Eukaryota</taxon>
        <taxon>Fungi</taxon>
        <taxon>Dikarya</taxon>
        <taxon>Ascomycota</taxon>
        <taxon>Pezizomycotina</taxon>
        <taxon>Sordariomycetes</taxon>
        <taxon>Sordariomycetidae</taxon>
        <taxon>Cephalothecales</taxon>
        <taxon>Cephalothecaceae</taxon>
        <taxon>Phialemonium</taxon>
    </lineage>
</organism>
<gene>
    <name evidence="2" type="ORF">VTK73DRAFT_5282</name>
</gene>
<reference evidence="2 3" key="1">
    <citation type="journal article" date="2024" name="Commun. Biol.">
        <title>Comparative genomic analysis of thermophilic fungi reveals convergent evolutionary adaptations and gene losses.</title>
        <authorList>
            <person name="Steindorff A.S."/>
            <person name="Aguilar-Pontes M.V."/>
            <person name="Robinson A.J."/>
            <person name="Andreopoulos B."/>
            <person name="LaButti K."/>
            <person name="Kuo A."/>
            <person name="Mondo S."/>
            <person name="Riley R."/>
            <person name="Otillar R."/>
            <person name="Haridas S."/>
            <person name="Lipzen A."/>
            <person name="Grimwood J."/>
            <person name="Schmutz J."/>
            <person name="Clum A."/>
            <person name="Reid I.D."/>
            <person name="Moisan M.C."/>
            <person name="Butler G."/>
            <person name="Nguyen T.T.M."/>
            <person name="Dewar K."/>
            <person name="Conant G."/>
            <person name="Drula E."/>
            <person name="Henrissat B."/>
            <person name="Hansel C."/>
            <person name="Singer S."/>
            <person name="Hutchinson M.I."/>
            <person name="de Vries R.P."/>
            <person name="Natvig D.O."/>
            <person name="Powell A.J."/>
            <person name="Tsang A."/>
            <person name="Grigoriev I.V."/>
        </authorList>
    </citation>
    <scope>NUCLEOTIDE SEQUENCE [LARGE SCALE GENOMIC DNA]</scope>
    <source>
        <strain evidence="2 3">ATCC 24622</strain>
    </source>
</reference>
<keyword evidence="3" id="KW-1185">Reference proteome</keyword>
<dbReference type="Proteomes" id="UP001586593">
    <property type="component" value="Unassembled WGS sequence"/>
</dbReference>
<comment type="caution">
    <text evidence="2">The sequence shown here is derived from an EMBL/GenBank/DDBJ whole genome shotgun (WGS) entry which is preliminary data.</text>
</comment>
<feature type="chain" id="PRO_5047286610" evidence="1">
    <location>
        <begin position="24"/>
        <end position="185"/>
    </location>
</feature>
<evidence type="ECO:0000256" key="1">
    <source>
        <dbReference type="SAM" id="SignalP"/>
    </source>
</evidence>
<name>A0ABR3WP21_9PEZI</name>
<evidence type="ECO:0000313" key="2">
    <source>
        <dbReference type="EMBL" id="KAL1865413.1"/>
    </source>
</evidence>
<protein>
    <submittedName>
        <fullName evidence="2">Uncharacterized protein</fullName>
    </submittedName>
</protein>
<dbReference type="EMBL" id="JAZHXJ010000298">
    <property type="protein sequence ID" value="KAL1865413.1"/>
    <property type="molecule type" value="Genomic_DNA"/>
</dbReference>
<sequence>MGSCGRNETVDLLSLLFFLTVSQIGYISEYCSRHAGLVIVVPSACSPSAWEKKSWWKQRQESDDRKCRVLAQRVPCLLFGLVSPRNILRAGLWMRLQGPRRLKVHGIEAMQRKVNVQDESYQTSEYKNSIHRNSDWHPSVKKVSEINGGNTRLGGIGPPSLSSAWTSIAVVCMDGVSQHRMKQGD</sequence>